<evidence type="ECO:0000259" key="6">
    <source>
        <dbReference type="SMART" id="SM00739"/>
    </source>
</evidence>
<dbReference type="Pfam" id="PF00467">
    <property type="entry name" value="KOW"/>
    <property type="match status" value="1"/>
</dbReference>
<evidence type="ECO:0000256" key="1">
    <source>
        <dbReference type="ARBA" id="ARBA00010618"/>
    </source>
</evidence>
<dbReference type="GO" id="GO:1990904">
    <property type="term" value="C:ribonucleoprotein complex"/>
    <property type="evidence" value="ECO:0007669"/>
    <property type="project" value="UniProtKB-KW"/>
</dbReference>
<dbReference type="Proteomes" id="UP000034176">
    <property type="component" value="Unassembled WGS sequence"/>
</dbReference>
<dbReference type="InterPro" id="IPR003256">
    <property type="entry name" value="Ribosomal_uL24"/>
</dbReference>
<dbReference type="GO" id="GO:0005840">
    <property type="term" value="C:ribosome"/>
    <property type="evidence" value="ECO:0007669"/>
    <property type="project" value="UniProtKB-KW"/>
</dbReference>
<keyword evidence="5" id="KW-0694">RNA-binding</keyword>
<dbReference type="GO" id="GO:0003735">
    <property type="term" value="F:structural constituent of ribosome"/>
    <property type="evidence" value="ECO:0007669"/>
    <property type="project" value="InterPro"/>
</dbReference>
<evidence type="ECO:0000313" key="7">
    <source>
        <dbReference type="EMBL" id="KKP59809.1"/>
    </source>
</evidence>
<dbReference type="GO" id="GO:0006412">
    <property type="term" value="P:translation"/>
    <property type="evidence" value="ECO:0007669"/>
    <property type="project" value="UniProtKB-UniRule"/>
</dbReference>
<evidence type="ECO:0000256" key="3">
    <source>
        <dbReference type="ARBA" id="ARBA00023274"/>
    </source>
</evidence>
<dbReference type="Pfam" id="PF17136">
    <property type="entry name" value="ribosomal_L24"/>
    <property type="match status" value="1"/>
</dbReference>
<dbReference type="EMBL" id="LBPN01000002">
    <property type="protein sequence ID" value="KKP59809.1"/>
    <property type="molecule type" value="Genomic_DNA"/>
</dbReference>
<dbReference type="SUPFAM" id="SSF50104">
    <property type="entry name" value="Translation proteins SH3-like domain"/>
    <property type="match status" value="1"/>
</dbReference>
<dbReference type="HAMAP" id="MF_01326_B">
    <property type="entry name" value="Ribosomal_uL24_B"/>
    <property type="match status" value="1"/>
</dbReference>
<reference evidence="7 8" key="1">
    <citation type="journal article" date="2015" name="Nature">
        <title>rRNA introns, odd ribosomes, and small enigmatic genomes across a large radiation of phyla.</title>
        <authorList>
            <person name="Brown C.T."/>
            <person name="Hug L.A."/>
            <person name="Thomas B.C."/>
            <person name="Sharon I."/>
            <person name="Castelle C.J."/>
            <person name="Singh A."/>
            <person name="Wilkins M.J."/>
            <person name="Williams K.H."/>
            <person name="Banfield J.F."/>
        </authorList>
    </citation>
    <scope>NUCLEOTIDE SEQUENCE [LARGE SCALE GENOMIC DNA]</scope>
</reference>
<keyword evidence="5" id="KW-0699">rRNA-binding</keyword>
<dbReference type="Gene3D" id="2.30.30.30">
    <property type="match status" value="1"/>
</dbReference>
<name>A0A0G0ASE0_9BACT</name>
<evidence type="ECO:0000313" key="8">
    <source>
        <dbReference type="Proteomes" id="UP000034176"/>
    </source>
</evidence>
<comment type="function">
    <text evidence="5">One of two assembly initiator proteins, it binds directly to the 5'-end of the 23S rRNA, where it nucleates assembly of the 50S subunit.</text>
</comment>
<proteinExistence type="inferred from homology"/>
<dbReference type="STRING" id="1618434.UR52_C0002G0037"/>
<comment type="subunit">
    <text evidence="5">Part of the 50S ribosomal subunit.</text>
</comment>
<comment type="function">
    <text evidence="5">One of the proteins that surrounds the polypeptide exit tunnel on the outside of the subunit.</text>
</comment>
<dbReference type="InterPro" id="IPR057264">
    <property type="entry name" value="Ribosomal_uL24_C"/>
</dbReference>
<dbReference type="InterPro" id="IPR014722">
    <property type="entry name" value="Rib_uL2_dom2"/>
</dbReference>
<dbReference type="NCBIfam" id="TIGR01079">
    <property type="entry name" value="rplX_bact"/>
    <property type="match status" value="1"/>
</dbReference>
<dbReference type="InterPro" id="IPR008991">
    <property type="entry name" value="Translation_prot_SH3-like_sf"/>
</dbReference>
<evidence type="ECO:0000256" key="5">
    <source>
        <dbReference type="HAMAP-Rule" id="MF_01326"/>
    </source>
</evidence>
<accession>A0A0G0ASE0</accession>
<keyword evidence="2 5" id="KW-0689">Ribosomal protein</keyword>
<gene>
    <name evidence="5" type="primary">rplX</name>
    <name evidence="7" type="ORF">UR52_C0002G0037</name>
</gene>
<evidence type="ECO:0000256" key="2">
    <source>
        <dbReference type="ARBA" id="ARBA00022980"/>
    </source>
</evidence>
<evidence type="ECO:0000256" key="4">
    <source>
        <dbReference type="ARBA" id="ARBA00035206"/>
    </source>
</evidence>
<comment type="similarity">
    <text evidence="1 5">Belongs to the universal ribosomal protein uL24 family.</text>
</comment>
<protein>
    <recommendedName>
        <fullName evidence="4 5">Large ribosomal subunit protein uL24</fullName>
    </recommendedName>
</protein>
<dbReference type="AlphaFoldDB" id="A0A0G0ASE0"/>
<dbReference type="SMART" id="SM00739">
    <property type="entry name" value="KOW"/>
    <property type="match status" value="1"/>
</dbReference>
<sequence>MVMKFKKNDEIIITGGKDKGRKGKIEKFLSTQNAVLVLGLNLYKRHTKKRDEKHPGGIIDFPRPLPMGRIQLICPKCKKPTRVGFNVVKKEKQRICRKCGQLI</sequence>
<keyword evidence="3 5" id="KW-0687">Ribonucleoprotein</keyword>
<dbReference type="InterPro" id="IPR005824">
    <property type="entry name" value="KOW"/>
</dbReference>
<dbReference type="GO" id="GO:0019843">
    <property type="term" value="F:rRNA binding"/>
    <property type="evidence" value="ECO:0007669"/>
    <property type="project" value="UniProtKB-UniRule"/>
</dbReference>
<organism evidence="7 8">
    <name type="scientific">Candidatus Gottesmanbacteria bacterium GW2011_GWA1_34_13</name>
    <dbReference type="NCBI Taxonomy" id="1618434"/>
    <lineage>
        <taxon>Bacteria</taxon>
        <taxon>Candidatus Gottesmaniibacteriota</taxon>
    </lineage>
</organism>
<comment type="caution">
    <text evidence="7">The sequence shown here is derived from an EMBL/GenBank/DDBJ whole genome shotgun (WGS) entry which is preliminary data.</text>
</comment>
<dbReference type="PANTHER" id="PTHR12903">
    <property type="entry name" value="MITOCHONDRIAL RIBOSOMAL PROTEIN L24"/>
    <property type="match status" value="1"/>
</dbReference>
<feature type="domain" description="KOW" evidence="6">
    <location>
        <begin position="4"/>
        <end position="31"/>
    </location>
</feature>